<accession>A0A8H4JKF4</accession>
<dbReference type="EMBL" id="JAADJG010000956">
    <property type="protein sequence ID" value="KAF4432122.1"/>
    <property type="molecule type" value="Genomic_DNA"/>
</dbReference>
<dbReference type="OrthoDB" id="3546385at2759"/>
<feature type="domain" description="2EXR" evidence="1">
    <location>
        <begin position="2"/>
        <end position="103"/>
    </location>
</feature>
<organism evidence="2 3">
    <name type="scientific">Fusarium austroafricanum</name>
    <dbReference type="NCBI Taxonomy" id="2364996"/>
    <lineage>
        <taxon>Eukaryota</taxon>
        <taxon>Fungi</taxon>
        <taxon>Dikarya</taxon>
        <taxon>Ascomycota</taxon>
        <taxon>Pezizomycotina</taxon>
        <taxon>Sordariomycetes</taxon>
        <taxon>Hypocreomycetidae</taxon>
        <taxon>Hypocreales</taxon>
        <taxon>Nectriaceae</taxon>
        <taxon>Fusarium</taxon>
        <taxon>Fusarium concolor species complex</taxon>
    </lineage>
</organism>
<comment type="caution">
    <text evidence="2">The sequence shown here is derived from an EMBL/GenBank/DDBJ whole genome shotgun (WGS) entry which is preliminary data.</text>
</comment>
<dbReference type="InterPro" id="IPR045518">
    <property type="entry name" value="2EXR"/>
</dbReference>
<dbReference type="Proteomes" id="UP000605986">
    <property type="component" value="Unassembled WGS sequence"/>
</dbReference>
<sequence length="262" mass="30949">MFTLFPNFPPEIRHQIWLHALLQLNSTGICVWKKGCWHPKYLTSSDPDYCENDPDNIRLEFREDFLTTPLEIPLVLVNREARSIALAWARQNDVEIQFHKGRLFFKRKMNSNSDALYFPLDKMEEFDLESAYRGFEPDLLDRHLGIGTYVTKFAISETFYTTDEMVPEAWEWFSRVDKIHVIVGKQPDEHSQWEIDGARGRSLFWTKESGEFVLADGEDICDQSLYQHIIEDKKNLKAQLESWHGYKTDFEFEIRICSAVRR</sequence>
<proteinExistence type="predicted"/>
<reference evidence="2" key="1">
    <citation type="submission" date="2020-01" db="EMBL/GenBank/DDBJ databases">
        <title>Identification and distribution of gene clusters putatively required for synthesis of sphingolipid metabolism inhibitors in phylogenetically diverse species of the filamentous fungus Fusarium.</title>
        <authorList>
            <person name="Kim H.-S."/>
            <person name="Busman M."/>
            <person name="Brown D.W."/>
            <person name="Divon H."/>
            <person name="Uhlig S."/>
            <person name="Proctor R.H."/>
        </authorList>
    </citation>
    <scope>NUCLEOTIDE SEQUENCE</scope>
    <source>
        <strain evidence="2">NRRL 53441</strain>
    </source>
</reference>
<dbReference type="Pfam" id="PF20150">
    <property type="entry name" value="2EXR"/>
    <property type="match status" value="1"/>
</dbReference>
<protein>
    <recommendedName>
        <fullName evidence="1">2EXR domain-containing protein</fullName>
    </recommendedName>
</protein>
<evidence type="ECO:0000313" key="2">
    <source>
        <dbReference type="EMBL" id="KAF4432122.1"/>
    </source>
</evidence>
<gene>
    <name evidence="2" type="ORF">F53441_13841</name>
</gene>
<keyword evidence="3" id="KW-1185">Reference proteome</keyword>
<name>A0A8H4JKF4_9HYPO</name>
<evidence type="ECO:0000313" key="3">
    <source>
        <dbReference type="Proteomes" id="UP000605986"/>
    </source>
</evidence>
<evidence type="ECO:0000259" key="1">
    <source>
        <dbReference type="Pfam" id="PF20150"/>
    </source>
</evidence>
<dbReference type="AlphaFoldDB" id="A0A8H4JKF4"/>